<dbReference type="RefSeq" id="WP_127456925.1">
    <property type="nucleotide sequence ID" value="NZ_JAROBY010000111.1"/>
</dbReference>
<comment type="caution">
    <text evidence="2">The sequence shown here is derived from an EMBL/GenBank/DDBJ whole genome shotgun (WGS) entry which is preliminary data.</text>
</comment>
<feature type="transmembrane region" description="Helical" evidence="1">
    <location>
        <begin position="82"/>
        <end position="106"/>
    </location>
</feature>
<evidence type="ECO:0000256" key="1">
    <source>
        <dbReference type="SAM" id="Phobius"/>
    </source>
</evidence>
<keyword evidence="3" id="KW-1185">Reference proteome</keyword>
<feature type="transmembrane region" description="Helical" evidence="1">
    <location>
        <begin position="47"/>
        <end position="75"/>
    </location>
</feature>
<name>A0ABU6DN41_9BACL</name>
<gene>
    <name evidence="2" type="ORF">P5G65_35620</name>
</gene>
<dbReference type="EMBL" id="JAROBY010000111">
    <property type="protein sequence ID" value="MEB4799197.1"/>
    <property type="molecule type" value="Genomic_DNA"/>
</dbReference>
<evidence type="ECO:0000313" key="3">
    <source>
        <dbReference type="Proteomes" id="UP001355653"/>
    </source>
</evidence>
<protein>
    <submittedName>
        <fullName evidence="2">Uncharacterized protein</fullName>
    </submittedName>
</protein>
<organism evidence="2 3">
    <name type="scientific">Paenibacillus chondroitinus</name>
    <dbReference type="NCBI Taxonomy" id="59842"/>
    <lineage>
        <taxon>Bacteria</taxon>
        <taxon>Bacillati</taxon>
        <taxon>Bacillota</taxon>
        <taxon>Bacilli</taxon>
        <taxon>Bacillales</taxon>
        <taxon>Paenibacillaceae</taxon>
        <taxon>Paenibacillus</taxon>
    </lineage>
</organism>
<evidence type="ECO:0000313" key="2">
    <source>
        <dbReference type="EMBL" id="MEB4799197.1"/>
    </source>
</evidence>
<feature type="transmembrane region" description="Helical" evidence="1">
    <location>
        <begin position="12"/>
        <end position="35"/>
    </location>
</feature>
<reference evidence="2 3" key="1">
    <citation type="submission" date="2023-03" db="EMBL/GenBank/DDBJ databases">
        <title>Bacillus Genome Sequencing.</title>
        <authorList>
            <person name="Dunlap C."/>
        </authorList>
    </citation>
    <scope>NUCLEOTIDE SEQUENCE [LARGE SCALE GENOMIC DNA]</scope>
    <source>
        <strain evidence="2 3">NRS-1351</strain>
    </source>
</reference>
<keyword evidence="1" id="KW-1133">Transmembrane helix</keyword>
<accession>A0ABU6DN41</accession>
<sequence length="107" mass="12080">MRCIIINKKALSIIFFIIGGLALLPYPFLMIANIMQIAGVRSEGDSGLLLFVVYAFVIVSSLYLITYLVCLILAIVKRKQGFLLISAIPLYHLILVFVLLLVWFLFE</sequence>
<proteinExistence type="predicted"/>
<keyword evidence="1" id="KW-0812">Transmembrane</keyword>
<dbReference type="Proteomes" id="UP001355653">
    <property type="component" value="Unassembled WGS sequence"/>
</dbReference>
<keyword evidence="1" id="KW-0472">Membrane</keyword>